<name>A0A9P8BQH1_9FUNG</name>
<evidence type="ECO:0000256" key="1">
    <source>
        <dbReference type="SAM" id="MobiDB-lite"/>
    </source>
</evidence>
<feature type="region of interest" description="Disordered" evidence="1">
    <location>
        <begin position="411"/>
        <end position="433"/>
    </location>
</feature>
<dbReference type="Proteomes" id="UP000707451">
    <property type="component" value="Unassembled WGS sequence"/>
</dbReference>
<feature type="region of interest" description="Disordered" evidence="1">
    <location>
        <begin position="329"/>
        <end position="359"/>
    </location>
</feature>
<accession>A0A9P8BQH1</accession>
<evidence type="ECO:0000313" key="3">
    <source>
        <dbReference type="EMBL" id="KAG9064375.1"/>
    </source>
</evidence>
<keyword evidence="4" id="KW-1185">Reference proteome</keyword>
<proteinExistence type="predicted"/>
<reference evidence="3" key="1">
    <citation type="submission" date="2021-06" db="EMBL/GenBank/DDBJ databases">
        <title>Genome Sequence of Mortierella hyaline Strain SCG-10, a Cold-Adapted, Nitrate-Reducing Fungus Isolated from Soil in Minnesota, USA.</title>
        <authorList>
            <person name="Aldossari N."/>
        </authorList>
    </citation>
    <scope>NUCLEOTIDE SEQUENCE</scope>
    <source>
        <strain evidence="3">SCG-10</strain>
    </source>
</reference>
<feature type="compositionally biased region" description="Acidic residues" evidence="1">
    <location>
        <begin position="485"/>
        <end position="510"/>
    </location>
</feature>
<protein>
    <submittedName>
        <fullName evidence="3">Uncharacterized protein</fullName>
    </submittedName>
</protein>
<feature type="compositionally biased region" description="Basic and acidic residues" evidence="1">
    <location>
        <begin position="511"/>
        <end position="523"/>
    </location>
</feature>
<keyword evidence="2" id="KW-1133">Transmembrane helix</keyword>
<keyword evidence="2" id="KW-0472">Membrane</keyword>
<keyword evidence="2" id="KW-0812">Transmembrane</keyword>
<organism evidence="3 4">
    <name type="scientific">Linnemannia hyalina</name>
    <dbReference type="NCBI Taxonomy" id="64524"/>
    <lineage>
        <taxon>Eukaryota</taxon>
        <taxon>Fungi</taxon>
        <taxon>Fungi incertae sedis</taxon>
        <taxon>Mucoromycota</taxon>
        <taxon>Mortierellomycotina</taxon>
        <taxon>Mortierellomycetes</taxon>
        <taxon>Mortierellales</taxon>
        <taxon>Mortierellaceae</taxon>
        <taxon>Linnemannia</taxon>
    </lineage>
</organism>
<dbReference type="EMBL" id="JAHRHY010000014">
    <property type="protein sequence ID" value="KAG9064375.1"/>
    <property type="molecule type" value="Genomic_DNA"/>
</dbReference>
<feature type="region of interest" description="Disordered" evidence="1">
    <location>
        <begin position="479"/>
        <end position="561"/>
    </location>
</feature>
<evidence type="ECO:0000256" key="2">
    <source>
        <dbReference type="SAM" id="Phobius"/>
    </source>
</evidence>
<feature type="compositionally biased region" description="Gly residues" evidence="1">
    <location>
        <begin position="549"/>
        <end position="561"/>
    </location>
</feature>
<gene>
    <name evidence="3" type="ORF">KI688_003563</name>
</gene>
<feature type="compositionally biased region" description="Acidic residues" evidence="1">
    <location>
        <begin position="337"/>
        <end position="346"/>
    </location>
</feature>
<dbReference type="OrthoDB" id="2449858at2759"/>
<feature type="transmembrane region" description="Helical" evidence="2">
    <location>
        <begin position="48"/>
        <end position="71"/>
    </location>
</feature>
<dbReference type="AlphaFoldDB" id="A0A9P8BQH1"/>
<evidence type="ECO:0000313" key="4">
    <source>
        <dbReference type="Proteomes" id="UP000707451"/>
    </source>
</evidence>
<comment type="caution">
    <text evidence="3">The sequence shown here is derived from an EMBL/GenBank/DDBJ whole genome shotgun (WGS) entry which is preliminary data.</text>
</comment>
<sequence>MKANHETLRRIQWWASLLDGVCDADVDGQAVDDKGWHKMSARSFLSRIGLAFFLGLIPGVGFLICATLSYFKVYRPLIDRFMFDDSERVTLQRYARQCFVTDLLIGLLFPVAPFLRLVFCGNLLMVDSAWIRVVRHDEKCAKAFSEAYLGSAAAAAEVNATLTATGSSGLLKQELTHRMTVKPIKKKPQEALQRLVIPAPPLPAKPIIPRAMTVTNFTIYPSLSPIPELPEAAEAEVAKVVTPIPIPGQQQQRQQPAAATGWHYLVGSDNEAMDEYFAAMVINAAGADKVYSFPLPRLGAQARRNRATEAVYRAYEVTSSTAEYFTPPEAHDVEGVAGDEDEDVDDGSPPASPKEKPLTTCTLPLPWPIPKCKQHHIPPQYYYPKQGHLSDDYWRLSCPLLTGLGAISGSGATTRSGSRHGGSDSGSPNSSADSSLGYPIDLKAMALARGCISMSSALPVMRWRNRDVEYRGSLVGGGGFLTGENDFETNEDEDMEGKEEEELENSDSDADEKMYECGDYKGDNEEEEEEEGLQTQGSDLSSAGDCEFGRGGSSESGGSGC</sequence>